<evidence type="ECO:0000313" key="4">
    <source>
        <dbReference type="Proteomes" id="UP000284189"/>
    </source>
</evidence>
<evidence type="ECO:0000313" key="2">
    <source>
        <dbReference type="EMBL" id="RIV68865.1"/>
    </source>
</evidence>
<evidence type="ECO:0000313" key="3">
    <source>
        <dbReference type="EMBL" id="TXK00567.1"/>
    </source>
</evidence>
<name>A0A418N4W4_9FLAO</name>
<evidence type="ECO:0000259" key="1">
    <source>
        <dbReference type="Pfam" id="PF08818"/>
    </source>
</evidence>
<proteinExistence type="predicted"/>
<dbReference type="Proteomes" id="UP000284189">
    <property type="component" value="Unassembled WGS sequence"/>
</dbReference>
<reference evidence="2 4" key="1">
    <citation type="submission" date="2018-08" db="EMBL/GenBank/DDBJ databases">
        <title>Proposal of Muricauda 72 sp.nov. and Muricauda NH166 sp.nov., isolated from seawater.</title>
        <authorList>
            <person name="Cheng H."/>
            <person name="Wu Y.-H."/>
            <person name="Guo L.-L."/>
            <person name="Xu X.-W."/>
        </authorList>
    </citation>
    <scope>NUCLEOTIDE SEQUENCE [LARGE SCALE GENOMIC DNA]</scope>
    <source>
        <strain evidence="2 4">NH166</strain>
    </source>
</reference>
<evidence type="ECO:0000313" key="5">
    <source>
        <dbReference type="Proteomes" id="UP000321528"/>
    </source>
</evidence>
<dbReference type="EMBL" id="QXFJ01000030">
    <property type="protein sequence ID" value="RIV68865.1"/>
    <property type="molecule type" value="Genomic_DNA"/>
</dbReference>
<dbReference type="RefSeq" id="WP_119641704.1">
    <property type="nucleotide sequence ID" value="NZ_QXFJ01000030.1"/>
</dbReference>
<dbReference type="InterPro" id="IPR014922">
    <property type="entry name" value="YdhG-like"/>
</dbReference>
<gene>
    <name evidence="2" type="ORF">D2U88_16980</name>
    <name evidence="3" type="ORF">FQ019_16780</name>
</gene>
<accession>A0A418N4W4</accession>
<organism evidence="2 4">
    <name type="scientific">Flagellimonas aequoris</name>
    <dbReference type="NCBI Taxonomy" id="2306997"/>
    <lineage>
        <taxon>Bacteria</taxon>
        <taxon>Pseudomonadati</taxon>
        <taxon>Bacteroidota</taxon>
        <taxon>Flavobacteriia</taxon>
        <taxon>Flavobacteriales</taxon>
        <taxon>Flavobacteriaceae</taxon>
        <taxon>Flagellimonas</taxon>
    </lineage>
</organism>
<protein>
    <submittedName>
        <fullName evidence="2">DUF1801 domain-containing protein</fullName>
    </submittedName>
</protein>
<keyword evidence="5" id="KW-1185">Reference proteome</keyword>
<sequence>MNQEVTEFLDGLNHPLRTEIEHLRTLILNAEDRLTENVKWNGPNYSIDDADRITMKIHPPKQIQLIFHRGAKKLEQPKAPMISSRSKLLVWKGNDRAIASFKNLDDIGKGKTELMEIVKSWIQATS</sequence>
<dbReference type="Proteomes" id="UP000321528">
    <property type="component" value="Unassembled WGS sequence"/>
</dbReference>
<comment type="caution">
    <text evidence="2">The sequence shown here is derived from an EMBL/GenBank/DDBJ whole genome shotgun (WGS) entry which is preliminary data.</text>
</comment>
<feature type="domain" description="YdhG-like" evidence="1">
    <location>
        <begin position="17"/>
        <end position="122"/>
    </location>
</feature>
<dbReference type="Pfam" id="PF08818">
    <property type="entry name" value="DUF1801"/>
    <property type="match status" value="1"/>
</dbReference>
<reference evidence="3 5" key="2">
    <citation type="submission" date="2019-07" db="EMBL/GenBank/DDBJ databases">
        <title>Draft genome of two Muricauda strains isolated from deep sea.</title>
        <authorList>
            <person name="Sun C."/>
        </authorList>
    </citation>
    <scope>NUCLEOTIDE SEQUENCE [LARGE SCALE GENOMIC DNA]</scope>
    <source>
        <strain evidence="3 5">NH166</strain>
    </source>
</reference>
<dbReference type="EMBL" id="VNWL01000029">
    <property type="protein sequence ID" value="TXK00567.1"/>
    <property type="molecule type" value="Genomic_DNA"/>
</dbReference>
<dbReference type="SUPFAM" id="SSF159888">
    <property type="entry name" value="YdhG-like"/>
    <property type="match status" value="1"/>
</dbReference>
<dbReference type="AlphaFoldDB" id="A0A418N4W4"/>
<dbReference type="OrthoDB" id="9811812at2"/>